<dbReference type="EMBL" id="JAAALK010000285">
    <property type="protein sequence ID" value="KAG8065822.1"/>
    <property type="molecule type" value="Genomic_DNA"/>
</dbReference>
<protein>
    <submittedName>
        <fullName evidence="1">Uncharacterized protein</fullName>
    </submittedName>
</protein>
<dbReference type="Proteomes" id="UP000729402">
    <property type="component" value="Unassembled WGS sequence"/>
</dbReference>
<gene>
    <name evidence="1" type="ORF">GUJ93_ZPchr0004g38389</name>
</gene>
<reference evidence="1" key="1">
    <citation type="journal article" date="2021" name="bioRxiv">
        <title>Whole Genome Assembly and Annotation of Northern Wild Rice, Zizania palustris L., Supports a Whole Genome Duplication in the Zizania Genus.</title>
        <authorList>
            <person name="Haas M."/>
            <person name="Kono T."/>
            <person name="Macchietto M."/>
            <person name="Millas R."/>
            <person name="McGilp L."/>
            <person name="Shao M."/>
            <person name="Duquette J."/>
            <person name="Hirsch C.N."/>
            <person name="Kimball J."/>
        </authorList>
    </citation>
    <scope>NUCLEOTIDE SEQUENCE</scope>
    <source>
        <tissue evidence="1">Fresh leaf tissue</tissue>
    </source>
</reference>
<comment type="caution">
    <text evidence="1">The sequence shown here is derived from an EMBL/GenBank/DDBJ whole genome shotgun (WGS) entry which is preliminary data.</text>
</comment>
<sequence>MDAKATKTVRTTFHCKTLSTLALPDGFILLHPAMALQRRTHLALRRRAGLAAPCLRLALDLAAPSRHSALGVEAPYHPIQESVRLPSQNPTPPR</sequence>
<reference evidence="1" key="2">
    <citation type="submission" date="2021-02" db="EMBL/GenBank/DDBJ databases">
        <authorList>
            <person name="Kimball J.A."/>
            <person name="Haas M.W."/>
            <person name="Macchietto M."/>
            <person name="Kono T."/>
            <person name="Duquette J."/>
            <person name="Shao M."/>
        </authorList>
    </citation>
    <scope>NUCLEOTIDE SEQUENCE</scope>
    <source>
        <tissue evidence="1">Fresh leaf tissue</tissue>
    </source>
</reference>
<evidence type="ECO:0000313" key="1">
    <source>
        <dbReference type="EMBL" id="KAG8065822.1"/>
    </source>
</evidence>
<proteinExistence type="predicted"/>
<keyword evidence="2" id="KW-1185">Reference proteome</keyword>
<dbReference type="AlphaFoldDB" id="A0A8J5V9E3"/>
<evidence type="ECO:0000313" key="2">
    <source>
        <dbReference type="Proteomes" id="UP000729402"/>
    </source>
</evidence>
<name>A0A8J5V9E3_ZIZPA</name>
<organism evidence="1 2">
    <name type="scientific">Zizania palustris</name>
    <name type="common">Northern wild rice</name>
    <dbReference type="NCBI Taxonomy" id="103762"/>
    <lineage>
        <taxon>Eukaryota</taxon>
        <taxon>Viridiplantae</taxon>
        <taxon>Streptophyta</taxon>
        <taxon>Embryophyta</taxon>
        <taxon>Tracheophyta</taxon>
        <taxon>Spermatophyta</taxon>
        <taxon>Magnoliopsida</taxon>
        <taxon>Liliopsida</taxon>
        <taxon>Poales</taxon>
        <taxon>Poaceae</taxon>
        <taxon>BOP clade</taxon>
        <taxon>Oryzoideae</taxon>
        <taxon>Oryzeae</taxon>
        <taxon>Zizaniinae</taxon>
        <taxon>Zizania</taxon>
    </lineage>
</organism>
<accession>A0A8J5V9E3</accession>